<dbReference type="PROSITE" id="PS50921">
    <property type="entry name" value="ANTAR"/>
    <property type="match status" value="1"/>
</dbReference>
<evidence type="ECO:0000313" key="3">
    <source>
        <dbReference type="Proteomes" id="UP001199054"/>
    </source>
</evidence>
<accession>A0ABS8B9G7</accession>
<reference evidence="2 3" key="1">
    <citation type="submission" date="2021-10" db="EMBL/GenBank/DDBJ databases">
        <title>Streptomyces sp. strain SMC 277, a novel streptomycete isolated from soil.</title>
        <authorList>
            <person name="Chanama M."/>
        </authorList>
    </citation>
    <scope>NUCLEOTIDE SEQUENCE [LARGE SCALE GENOMIC DNA]</scope>
    <source>
        <strain evidence="2 3">SMC 277</strain>
    </source>
</reference>
<dbReference type="SUPFAM" id="SSF55781">
    <property type="entry name" value="GAF domain-like"/>
    <property type="match status" value="1"/>
</dbReference>
<comment type="caution">
    <text evidence="2">The sequence shown here is derived from an EMBL/GenBank/DDBJ whole genome shotgun (WGS) entry which is preliminary data.</text>
</comment>
<keyword evidence="3" id="KW-1185">Reference proteome</keyword>
<dbReference type="InterPro" id="IPR036388">
    <property type="entry name" value="WH-like_DNA-bd_sf"/>
</dbReference>
<dbReference type="InterPro" id="IPR005561">
    <property type="entry name" value="ANTAR"/>
</dbReference>
<name>A0ABS8B9G7_9ACTN</name>
<organism evidence="2 3">
    <name type="scientific">Streptomyces antimicrobicus</name>
    <dbReference type="NCBI Taxonomy" id="2883108"/>
    <lineage>
        <taxon>Bacteria</taxon>
        <taxon>Bacillati</taxon>
        <taxon>Actinomycetota</taxon>
        <taxon>Actinomycetes</taxon>
        <taxon>Kitasatosporales</taxon>
        <taxon>Streptomycetaceae</taxon>
        <taxon>Streptomyces</taxon>
    </lineage>
</organism>
<feature type="domain" description="ANTAR" evidence="1">
    <location>
        <begin position="18"/>
        <end position="79"/>
    </location>
</feature>
<dbReference type="Proteomes" id="UP001199054">
    <property type="component" value="Unassembled WGS sequence"/>
</dbReference>
<feature type="non-terminal residue" evidence="2">
    <location>
        <position position="216"/>
    </location>
</feature>
<proteinExistence type="predicted"/>
<protein>
    <submittedName>
        <fullName evidence="2">ANTAR domain-containing protein</fullName>
    </submittedName>
</protein>
<dbReference type="SMART" id="SM01012">
    <property type="entry name" value="ANTAR"/>
    <property type="match status" value="1"/>
</dbReference>
<dbReference type="EMBL" id="JAJAUY010000069">
    <property type="protein sequence ID" value="MCB5181264.1"/>
    <property type="molecule type" value="Genomic_DNA"/>
</dbReference>
<gene>
    <name evidence="2" type="ORF">LG632_17990</name>
</gene>
<dbReference type="Gene3D" id="1.10.10.10">
    <property type="entry name" value="Winged helix-like DNA-binding domain superfamily/Winged helix DNA-binding domain"/>
    <property type="match status" value="1"/>
</dbReference>
<dbReference type="RefSeq" id="WP_226728351.1">
    <property type="nucleotide sequence ID" value="NZ_JAJAUY010000069.1"/>
</dbReference>
<evidence type="ECO:0000259" key="1">
    <source>
        <dbReference type="PROSITE" id="PS50921"/>
    </source>
</evidence>
<evidence type="ECO:0000313" key="2">
    <source>
        <dbReference type="EMBL" id="MCB5181264.1"/>
    </source>
</evidence>
<sequence length="216" mass="22554">MAAQPAAQPAHEALAAAVAGLTAEIAELREDRIRRRLLDLASGVLVQQLGVSPADAADHVVDLALSTGLSAEDLAADVINAAAGAPVAETPAGARRLRRNAAAVLVCDSSGEAAVTLLQDGLRRLGAQALYLWRRTETDCLELAGHAGASPQEAVHWQWVPPDTPLHRVIWTGESWWGVDARLPGAGAGLQGEPLRGVMPLRRHGGVVGVALVVWP</sequence>